<dbReference type="Proteomes" id="UP001499938">
    <property type="component" value="Unassembled WGS sequence"/>
</dbReference>
<gene>
    <name evidence="2" type="ORF">GCM10009811_31520</name>
</gene>
<feature type="region of interest" description="Disordered" evidence="1">
    <location>
        <begin position="1"/>
        <end position="43"/>
    </location>
</feature>
<evidence type="ECO:0000256" key="1">
    <source>
        <dbReference type="SAM" id="MobiDB-lite"/>
    </source>
</evidence>
<keyword evidence="3" id="KW-1185">Reference proteome</keyword>
<sequence>MTRIETVTQPASLAPDEPDRPTESGRVDQADADPAVNVSDHPAPRATLRFRSGLERYDQLVTLLAFDSGDMQAGHPNKQIATLAIGAGGTAAQRRLGHRRGP</sequence>
<accession>A0ABP4YCW3</accession>
<evidence type="ECO:0000313" key="3">
    <source>
        <dbReference type="Proteomes" id="UP001499938"/>
    </source>
</evidence>
<feature type="compositionally biased region" description="Basic and acidic residues" evidence="1">
    <location>
        <begin position="17"/>
        <end position="29"/>
    </location>
</feature>
<comment type="caution">
    <text evidence="2">The sequence shown here is derived from an EMBL/GenBank/DDBJ whole genome shotgun (WGS) entry which is preliminary data.</text>
</comment>
<protein>
    <submittedName>
        <fullName evidence="2">Uncharacterized protein</fullName>
    </submittedName>
</protein>
<reference evidence="3" key="1">
    <citation type="journal article" date="2019" name="Int. J. Syst. Evol. Microbiol.">
        <title>The Global Catalogue of Microorganisms (GCM) 10K type strain sequencing project: providing services to taxonomists for standard genome sequencing and annotation.</title>
        <authorList>
            <consortium name="The Broad Institute Genomics Platform"/>
            <consortium name="The Broad Institute Genome Sequencing Center for Infectious Disease"/>
            <person name="Wu L."/>
            <person name="Ma J."/>
        </authorList>
    </citation>
    <scope>NUCLEOTIDE SEQUENCE [LARGE SCALE GENOMIC DNA]</scope>
    <source>
        <strain evidence="3">JCM 15592</strain>
    </source>
</reference>
<proteinExistence type="predicted"/>
<organism evidence="2 3">
    <name type="scientific">Nostocoides veronense</name>
    <dbReference type="NCBI Taxonomy" id="330836"/>
    <lineage>
        <taxon>Bacteria</taxon>
        <taxon>Bacillati</taxon>
        <taxon>Actinomycetota</taxon>
        <taxon>Actinomycetes</taxon>
        <taxon>Micrococcales</taxon>
        <taxon>Intrasporangiaceae</taxon>
        <taxon>Nostocoides</taxon>
    </lineage>
</organism>
<name>A0ABP4YCW3_9MICO</name>
<dbReference type="EMBL" id="BAAAPO010000050">
    <property type="protein sequence ID" value="GAA1805702.1"/>
    <property type="molecule type" value="Genomic_DNA"/>
</dbReference>
<feature type="compositionally biased region" description="Polar residues" evidence="1">
    <location>
        <begin position="1"/>
        <end position="11"/>
    </location>
</feature>
<evidence type="ECO:0000313" key="2">
    <source>
        <dbReference type="EMBL" id="GAA1805702.1"/>
    </source>
</evidence>